<accession>E4MNY9</accession>
<dbReference type="HOGENOM" id="CLU_079066_0_1_10"/>
<dbReference type="AlphaFoldDB" id="E4MNY9"/>
<reference evidence="1 2" key="1">
    <citation type="submission" date="2010-10" db="EMBL/GenBank/DDBJ databases">
        <authorList>
            <person name="Muzny D."/>
            <person name="Qin X."/>
            <person name="Deng J."/>
            <person name="Jiang H."/>
            <person name="Liu Y."/>
            <person name="Qu J."/>
            <person name="Song X.-Z."/>
            <person name="Zhang L."/>
            <person name="Thornton R."/>
            <person name="Coyle M."/>
            <person name="Francisco L."/>
            <person name="Jackson L."/>
            <person name="Javaid M."/>
            <person name="Korchina V."/>
            <person name="Kovar C."/>
            <person name="Mata R."/>
            <person name="Mathew T."/>
            <person name="Ngo R."/>
            <person name="Nguyen L."/>
            <person name="Nguyen N."/>
            <person name="Okwuonu G."/>
            <person name="Ongeri F."/>
            <person name="Pham C."/>
            <person name="Simmons D."/>
            <person name="Wilczek-Boney K."/>
            <person name="Hale W."/>
            <person name="Jakkamsetti A."/>
            <person name="Pham P."/>
            <person name="Ruth R."/>
            <person name="San Lucas F."/>
            <person name="Warren J."/>
            <person name="Zhang J."/>
            <person name="Zhao Z."/>
            <person name="Zhou C."/>
            <person name="Zhu D."/>
            <person name="Lee S."/>
            <person name="Bess C."/>
            <person name="Blankenburg K."/>
            <person name="Forbes L."/>
            <person name="Fu Q."/>
            <person name="Gubbala S."/>
            <person name="Hirani K."/>
            <person name="Jayaseelan J.C."/>
            <person name="Lara F."/>
            <person name="Munidasa M."/>
            <person name="Palculict T."/>
            <person name="Patil S."/>
            <person name="Pu L.-L."/>
            <person name="Saada N."/>
            <person name="Tang L."/>
            <person name="Weissenberger G."/>
            <person name="Zhu Y."/>
            <person name="Hemphill L."/>
            <person name="Shang Y."/>
            <person name="Youmans B."/>
            <person name="Ayvaz T."/>
            <person name="Ross M."/>
            <person name="Santibanez J."/>
            <person name="Aqrawi P."/>
            <person name="Gross S."/>
            <person name="Joshi V."/>
            <person name="Fowler G."/>
            <person name="Nazareth L."/>
            <person name="Reid J."/>
            <person name="Worley K."/>
            <person name="Petrosino J."/>
            <person name="Highlander S."/>
            <person name="Gibbs R."/>
        </authorList>
    </citation>
    <scope>NUCLEOTIDE SEQUENCE [LARGE SCALE GENOMIC DNA]</scope>
    <source>
        <strain evidence="1 2">F0287</strain>
    </source>
</reference>
<dbReference type="PROSITE" id="PS51257">
    <property type="entry name" value="PROKAR_LIPOPROTEIN"/>
    <property type="match status" value="1"/>
</dbReference>
<sequence>MLKPLFTMKIRNIYIILLSALALTSCEEVIDLKLDSAPQKLVIDASLDWKKGETKAYPVVDISYTEAYFGDTPSPAIDNAIVKIKAHTKTQTQEYQLSLWDGTSTITTDNVATLKGGSRYVFPTGITPELGKDYELIIELNGQTYTAKSKMLEAPIIPSDKIVQKENGGFLGDQIELKFYFDGISDGVANAYLVRLTQSSSKKITYGTLDDNYIANYKFFFIMIGLNNDKLNKGDIVNVTLYRIHPQYKEFVQMLIRLSEGQGPFTIPTRPIGNIVNKGNSRENPLGGFRVAQYTTLQYTVK</sequence>
<gene>
    <name evidence="1" type="ORF">HMPREF1977_0099</name>
</gene>
<proteinExistence type="predicted"/>
<dbReference type="InterPro" id="IPR025345">
    <property type="entry name" value="DUF4249"/>
</dbReference>
<protein>
    <recommendedName>
        <fullName evidence="3">DUF4249 domain-containing protein</fullName>
    </recommendedName>
</protein>
<dbReference type="eggNOG" id="ENOG502ZCA0">
    <property type="taxonomic scope" value="Bacteria"/>
</dbReference>
<dbReference type="Proteomes" id="UP000005391">
    <property type="component" value="Unassembled WGS sequence"/>
</dbReference>
<evidence type="ECO:0000313" key="2">
    <source>
        <dbReference type="Proteomes" id="UP000005391"/>
    </source>
</evidence>
<evidence type="ECO:0008006" key="3">
    <source>
        <dbReference type="Google" id="ProtNLM"/>
    </source>
</evidence>
<dbReference type="EMBL" id="AEOH01000003">
    <property type="protein sequence ID" value="EFS98592.1"/>
    <property type="molecule type" value="Genomic_DNA"/>
</dbReference>
<organism evidence="1 2">
    <name type="scientific">Capnocytophaga ochracea F0287</name>
    <dbReference type="NCBI Taxonomy" id="873517"/>
    <lineage>
        <taxon>Bacteria</taxon>
        <taxon>Pseudomonadati</taxon>
        <taxon>Bacteroidota</taxon>
        <taxon>Flavobacteriia</taxon>
        <taxon>Flavobacteriales</taxon>
        <taxon>Flavobacteriaceae</taxon>
        <taxon>Capnocytophaga</taxon>
    </lineage>
</organism>
<comment type="caution">
    <text evidence="1">The sequence shown here is derived from an EMBL/GenBank/DDBJ whole genome shotgun (WGS) entry which is preliminary data.</text>
</comment>
<evidence type="ECO:0000313" key="1">
    <source>
        <dbReference type="EMBL" id="EFS98592.1"/>
    </source>
</evidence>
<dbReference type="Pfam" id="PF14054">
    <property type="entry name" value="DUF4249"/>
    <property type="match status" value="1"/>
</dbReference>
<name>E4MNY9_CAPOC</name>